<evidence type="ECO:0000256" key="2">
    <source>
        <dbReference type="ARBA" id="ARBA00022801"/>
    </source>
</evidence>
<sequence>MLIAQLSDLHLTADLSGEAAHALRRAVAHLLEPGRRPDAVLITGDCTEHGEAAEYAVLQHLLRPLSMPVYAVPGNHDQRPAMLAALGCPGTQRLDGFLQFAAEAGPLRLLGLDTHVPGDGGGELCARRLDWLEARLNEAPAQPTLIFLHHPPAMSGLEVMDRLGLAQAGALEALVARHPQVERVLAGHVHMALTRRFGGTLLMTAPAPGHTWGPDLSRPHQLSVALQPGACLLHHWSPHSGLVTLTSVITPDQDVLELHDGVSWRS</sequence>
<dbReference type="InterPro" id="IPR026575">
    <property type="entry name" value="GpdQ/CpdA-like"/>
</dbReference>
<dbReference type="Gene3D" id="3.30.750.180">
    <property type="entry name" value="GpdQ, beta-strand dimerisation domain"/>
    <property type="match status" value="1"/>
</dbReference>
<protein>
    <submittedName>
        <fullName evidence="6">Phosphodiesterase</fullName>
    </submittedName>
</protein>
<dbReference type="PANTHER" id="PTHR42988">
    <property type="entry name" value="PHOSPHOHYDROLASE"/>
    <property type="match status" value="1"/>
</dbReference>
<dbReference type="InterPro" id="IPR042283">
    <property type="entry name" value="GpdQ_catalytic"/>
</dbReference>
<evidence type="ECO:0000259" key="5">
    <source>
        <dbReference type="Pfam" id="PF00149"/>
    </source>
</evidence>
<dbReference type="Pfam" id="PF00149">
    <property type="entry name" value="Metallophos"/>
    <property type="match status" value="1"/>
</dbReference>
<feature type="domain" description="Calcineurin-like phosphoesterase" evidence="5">
    <location>
        <begin position="1"/>
        <end position="191"/>
    </location>
</feature>
<comment type="caution">
    <text evidence="6">The sequence shown here is derived from an EMBL/GenBank/DDBJ whole genome shotgun (WGS) entry which is preliminary data.</text>
</comment>
<dbReference type="RefSeq" id="WP_380060600.1">
    <property type="nucleotide sequence ID" value="NZ_JBHSEI010000001.1"/>
</dbReference>
<evidence type="ECO:0000256" key="1">
    <source>
        <dbReference type="ARBA" id="ARBA00022723"/>
    </source>
</evidence>
<keyword evidence="1" id="KW-0479">Metal-binding</keyword>
<dbReference type="Proteomes" id="UP001595952">
    <property type="component" value="Unassembled WGS sequence"/>
</dbReference>
<dbReference type="InterPro" id="IPR004843">
    <property type="entry name" value="Calcineurin-like_PHP"/>
</dbReference>
<gene>
    <name evidence="6" type="ORF">ACFO0D_04435</name>
</gene>
<dbReference type="EMBL" id="JBHSEI010000001">
    <property type="protein sequence ID" value="MFC4637586.1"/>
    <property type="molecule type" value="Genomic_DNA"/>
</dbReference>
<organism evidence="6 7">
    <name type="scientific">Deinococcus hohokamensis</name>
    <dbReference type="NCBI Taxonomy" id="309883"/>
    <lineage>
        <taxon>Bacteria</taxon>
        <taxon>Thermotogati</taxon>
        <taxon>Deinococcota</taxon>
        <taxon>Deinococci</taxon>
        <taxon>Deinococcales</taxon>
        <taxon>Deinococcaceae</taxon>
        <taxon>Deinococcus</taxon>
    </lineage>
</organism>
<dbReference type="PANTHER" id="PTHR42988:SF2">
    <property type="entry name" value="CYCLIC NUCLEOTIDE PHOSPHODIESTERASE CBUA0032-RELATED"/>
    <property type="match status" value="1"/>
</dbReference>
<evidence type="ECO:0000313" key="7">
    <source>
        <dbReference type="Proteomes" id="UP001595952"/>
    </source>
</evidence>
<keyword evidence="7" id="KW-1185">Reference proteome</keyword>
<evidence type="ECO:0000256" key="3">
    <source>
        <dbReference type="ARBA" id="ARBA00023004"/>
    </source>
</evidence>
<dbReference type="SUPFAM" id="SSF56300">
    <property type="entry name" value="Metallo-dependent phosphatases"/>
    <property type="match status" value="1"/>
</dbReference>
<dbReference type="InterPro" id="IPR050884">
    <property type="entry name" value="CNP_phosphodiesterase-III"/>
</dbReference>
<keyword evidence="3" id="KW-0408">Iron</keyword>
<evidence type="ECO:0000313" key="6">
    <source>
        <dbReference type="EMBL" id="MFC4637586.1"/>
    </source>
</evidence>
<accession>A0ABV9I5F5</accession>
<reference evidence="7" key="1">
    <citation type="journal article" date="2019" name="Int. J. Syst. Evol. Microbiol.">
        <title>The Global Catalogue of Microorganisms (GCM) 10K type strain sequencing project: providing services to taxonomists for standard genome sequencing and annotation.</title>
        <authorList>
            <consortium name="The Broad Institute Genomics Platform"/>
            <consortium name="The Broad Institute Genome Sequencing Center for Infectious Disease"/>
            <person name="Wu L."/>
            <person name="Ma J."/>
        </authorList>
    </citation>
    <scope>NUCLEOTIDE SEQUENCE [LARGE SCALE GENOMIC DNA]</scope>
    <source>
        <strain evidence="7">CCUG 55995</strain>
    </source>
</reference>
<dbReference type="Gene3D" id="3.60.21.40">
    <property type="entry name" value="GpdQ, catalytic alpha/beta sandwich domain"/>
    <property type="match status" value="1"/>
</dbReference>
<proteinExistence type="inferred from homology"/>
<comment type="similarity">
    <text evidence="4">Belongs to the cyclic nucleotide phosphodiesterase class-III family.</text>
</comment>
<name>A0ABV9I5F5_9DEIO</name>
<dbReference type="CDD" id="cd07402">
    <property type="entry name" value="MPP_GpdQ"/>
    <property type="match status" value="1"/>
</dbReference>
<keyword evidence="2" id="KW-0378">Hydrolase</keyword>
<dbReference type="InterPro" id="IPR042281">
    <property type="entry name" value="GpdQ_beta-strand"/>
</dbReference>
<evidence type="ECO:0000256" key="4">
    <source>
        <dbReference type="ARBA" id="ARBA00025742"/>
    </source>
</evidence>
<dbReference type="InterPro" id="IPR029052">
    <property type="entry name" value="Metallo-depent_PP-like"/>
</dbReference>